<keyword evidence="2" id="KW-1185">Reference proteome</keyword>
<dbReference type="Proteomes" id="UP000296049">
    <property type="component" value="Unassembled WGS sequence"/>
</dbReference>
<sequence length="451" mass="50542">MQLENEQLGFDDVPNGRRATAWKVHQHRLLQVLRGAEQVANPGCSNNRSPTKISKQLEAGHKKRQKQGRLCTTQWDGLKTQEPEVAQVGRIEINERINCHPGGTTACAWGLMKALTNWRTIADVNDNTFALLCNEVMFATSGVGLQEQLTMSWMKQGLGNDQEAADPKTLQTISGFPHRHWVHSCAPTTASVQAIMELLDSKSAVRCKDFPMLLFLLMEAPAKLLQIYTTHSHNRYYERSHNLQDGNCEAASGRGWVVVEFRVPTKVAEDASGAGVTHARSALVTKSPALSMVELHIKYRACNRSLLYHQLITSWYISQRFETQLAKLHKLLPEMLFNEQEEWKKNGLTDPCRGLSQVHDTRVLDKQHKLSLWKRRNANSEAESQCRGAVITHSAAWGPEPCQEPELSLLPPGSLWRHFRRDSVGSLGGNITALAQHSLQGSVETPTERTP</sequence>
<gene>
    <name evidence="1" type="ORF">Anapl_15204</name>
</gene>
<organism evidence="1 2">
    <name type="scientific">Anas platyrhynchos</name>
    <name type="common">Mallard</name>
    <name type="synonym">Anas boschas</name>
    <dbReference type="NCBI Taxonomy" id="8839"/>
    <lineage>
        <taxon>Eukaryota</taxon>
        <taxon>Metazoa</taxon>
        <taxon>Chordata</taxon>
        <taxon>Craniata</taxon>
        <taxon>Vertebrata</taxon>
        <taxon>Euteleostomi</taxon>
        <taxon>Archelosauria</taxon>
        <taxon>Archosauria</taxon>
        <taxon>Dinosauria</taxon>
        <taxon>Saurischia</taxon>
        <taxon>Theropoda</taxon>
        <taxon>Coelurosauria</taxon>
        <taxon>Aves</taxon>
        <taxon>Neognathae</taxon>
        <taxon>Galloanserae</taxon>
        <taxon>Anseriformes</taxon>
        <taxon>Anatidae</taxon>
        <taxon>Anatinae</taxon>
        <taxon>Anas</taxon>
    </lineage>
</organism>
<dbReference type="AlphaFoldDB" id="R0L3M8"/>
<name>R0L3M8_ANAPL</name>
<evidence type="ECO:0000313" key="2">
    <source>
        <dbReference type="Proteomes" id="UP000296049"/>
    </source>
</evidence>
<protein>
    <submittedName>
        <fullName evidence="1">Uncharacterized protein</fullName>
    </submittedName>
</protein>
<reference evidence="2" key="1">
    <citation type="journal article" date="2013" name="Nat. Genet.">
        <title>The duck genome and transcriptome provide insight into an avian influenza virus reservoir species.</title>
        <authorList>
            <person name="Huang Y."/>
            <person name="Li Y."/>
            <person name="Burt D.W."/>
            <person name="Chen H."/>
            <person name="Zhang Y."/>
            <person name="Qian W."/>
            <person name="Kim H."/>
            <person name="Gan S."/>
            <person name="Zhao Y."/>
            <person name="Li J."/>
            <person name="Yi K."/>
            <person name="Feng H."/>
            <person name="Zhu P."/>
            <person name="Li B."/>
            <person name="Liu Q."/>
            <person name="Fairley S."/>
            <person name="Magor K.E."/>
            <person name="Du Z."/>
            <person name="Hu X."/>
            <person name="Goodman L."/>
            <person name="Tafer H."/>
            <person name="Vignal A."/>
            <person name="Lee T."/>
            <person name="Kim K.W."/>
            <person name="Sheng Z."/>
            <person name="An Y."/>
            <person name="Searle S."/>
            <person name="Herrero J."/>
            <person name="Groenen M.A."/>
            <person name="Crooijmans R.P."/>
            <person name="Faraut T."/>
            <person name="Cai Q."/>
            <person name="Webster R.G."/>
            <person name="Aldridge J.R."/>
            <person name="Warren W.C."/>
            <person name="Bartschat S."/>
            <person name="Kehr S."/>
            <person name="Marz M."/>
            <person name="Stadler P.F."/>
            <person name="Smith J."/>
            <person name="Kraus R.H."/>
            <person name="Zhao Y."/>
            <person name="Ren L."/>
            <person name="Fei J."/>
            <person name="Morisson M."/>
            <person name="Kaiser P."/>
            <person name="Griffin D.K."/>
            <person name="Rao M."/>
            <person name="Pitel F."/>
            <person name="Wang J."/>
            <person name="Li N."/>
        </authorList>
    </citation>
    <scope>NUCLEOTIDE SEQUENCE [LARGE SCALE GENOMIC DNA]</scope>
</reference>
<proteinExistence type="predicted"/>
<accession>R0L3M8</accession>
<evidence type="ECO:0000313" key="1">
    <source>
        <dbReference type="EMBL" id="EOA95989.1"/>
    </source>
</evidence>
<dbReference type="EMBL" id="KB744106">
    <property type="protein sequence ID" value="EOA95989.1"/>
    <property type="molecule type" value="Genomic_DNA"/>
</dbReference>